<organism evidence="3 4">
    <name type="scientific">Tribonema minus</name>
    <dbReference type="NCBI Taxonomy" id="303371"/>
    <lineage>
        <taxon>Eukaryota</taxon>
        <taxon>Sar</taxon>
        <taxon>Stramenopiles</taxon>
        <taxon>Ochrophyta</taxon>
        <taxon>PX clade</taxon>
        <taxon>Xanthophyceae</taxon>
        <taxon>Tribonematales</taxon>
        <taxon>Tribonemataceae</taxon>
        <taxon>Tribonema</taxon>
    </lineage>
</organism>
<keyword evidence="4" id="KW-1185">Reference proteome</keyword>
<dbReference type="Pfam" id="PF00574">
    <property type="entry name" value="CLP_protease"/>
    <property type="match status" value="1"/>
</dbReference>
<dbReference type="CDD" id="cd07016">
    <property type="entry name" value="S14_ClpP_1"/>
    <property type="match status" value="1"/>
</dbReference>
<evidence type="ECO:0000313" key="4">
    <source>
        <dbReference type="Proteomes" id="UP000664859"/>
    </source>
</evidence>
<dbReference type="PANTHER" id="PTHR10381">
    <property type="entry name" value="ATP-DEPENDENT CLP PROTEASE PROTEOLYTIC SUBUNIT"/>
    <property type="match status" value="1"/>
</dbReference>
<dbReference type="InterPro" id="IPR001907">
    <property type="entry name" value="ClpP"/>
</dbReference>
<dbReference type="EMBL" id="JAFCMP010000112">
    <property type="protein sequence ID" value="KAG5186409.1"/>
    <property type="molecule type" value="Genomic_DNA"/>
</dbReference>
<dbReference type="SUPFAM" id="SSF52096">
    <property type="entry name" value="ClpP/crotonase"/>
    <property type="match status" value="1"/>
</dbReference>
<dbReference type="GO" id="GO:0004176">
    <property type="term" value="F:ATP-dependent peptidase activity"/>
    <property type="evidence" value="ECO:0007669"/>
    <property type="project" value="InterPro"/>
</dbReference>
<dbReference type="GO" id="GO:0009368">
    <property type="term" value="C:endopeptidase Clp complex"/>
    <property type="evidence" value="ECO:0007669"/>
    <property type="project" value="TreeGrafter"/>
</dbReference>
<dbReference type="InterPro" id="IPR029045">
    <property type="entry name" value="ClpP/crotonase-like_dom_sf"/>
</dbReference>
<comment type="caution">
    <text evidence="3">The sequence shown here is derived from an EMBL/GenBank/DDBJ whole genome shotgun (WGS) entry which is preliminary data.</text>
</comment>
<dbReference type="GO" id="GO:0006515">
    <property type="term" value="P:protein quality control for misfolded or incompletely synthesized proteins"/>
    <property type="evidence" value="ECO:0007669"/>
    <property type="project" value="TreeGrafter"/>
</dbReference>
<dbReference type="InterPro" id="IPR023562">
    <property type="entry name" value="ClpP/TepA"/>
</dbReference>
<dbReference type="PRINTS" id="PR00127">
    <property type="entry name" value="CLPPROTEASEP"/>
</dbReference>
<proteinExistence type="inferred from homology"/>
<sequence>MASDEDDAESPSLERVNNRIYFYTSVSGGSCAMLRRAIAEATLESQMYQLAFVQPEPVPIELHIRSPGGSLMHAFGIIDYIMRNPVPVHSHIDGYAASAGTLMSVVCSKRYAYPNSLMLLHQLSGGAEGKYANVLEDVQNMALMMDMCKKIYTEHTLMREKELDEILSHDIWFSSQTCLEKGIIDGIL</sequence>
<evidence type="ECO:0000256" key="1">
    <source>
        <dbReference type="ARBA" id="ARBA00007039"/>
    </source>
</evidence>
<evidence type="ECO:0000313" key="3">
    <source>
        <dbReference type="EMBL" id="KAG5186409.1"/>
    </source>
</evidence>
<dbReference type="GO" id="GO:0051117">
    <property type="term" value="F:ATPase binding"/>
    <property type="evidence" value="ECO:0007669"/>
    <property type="project" value="TreeGrafter"/>
</dbReference>
<dbReference type="PANTHER" id="PTHR10381:SF11">
    <property type="entry name" value="ATP-DEPENDENT CLP PROTEASE PROTEOLYTIC SUBUNIT, MITOCHONDRIAL"/>
    <property type="match status" value="1"/>
</dbReference>
<evidence type="ECO:0000256" key="2">
    <source>
        <dbReference type="RuleBase" id="RU003567"/>
    </source>
</evidence>
<gene>
    <name evidence="3" type="ORF">JKP88DRAFT_157001</name>
</gene>
<comment type="similarity">
    <text evidence="1 2">Belongs to the peptidase S14 family.</text>
</comment>
<name>A0A835ZA78_9STRA</name>
<dbReference type="Proteomes" id="UP000664859">
    <property type="component" value="Unassembled WGS sequence"/>
</dbReference>
<accession>A0A835ZA78</accession>
<dbReference type="AlphaFoldDB" id="A0A835ZA78"/>
<protein>
    <recommendedName>
        <fullName evidence="2">ATP-dependent Clp protease proteolytic subunit</fullName>
    </recommendedName>
</protein>
<dbReference type="GO" id="GO:0004252">
    <property type="term" value="F:serine-type endopeptidase activity"/>
    <property type="evidence" value="ECO:0007669"/>
    <property type="project" value="InterPro"/>
</dbReference>
<dbReference type="Gene3D" id="3.90.226.10">
    <property type="entry name" value="2-enoyl-CoA Hydratase, Chain A, domain 1"/>
    <property type="match status" value="1"/>
</dbReference>
<reference evidence="3" key="1">
    <citation type="submission" date="2021-02" db="EMBL/GenBank/DDBJ databases">
        <title>First Annotated Genome of the Yellow-green Alga Tribonema minus.</title>
        <authorList>
            <person name="Mahan K.M."/>
        </authorList>
    </citation>
    <scope>NUCLEOTIDE SEQUENCE</scope>
    <source>
        <strain evidence="3">UTEX B ZZ1240</strain>
    </source>
</reference>
<dbReference type="OrthoDB" id="2017408at2759"/>